<evidence type="ECO:0000313" key="1">
    <source>
        <dbReference type="EMBL" id="UZZ64321.1"/>
    </source>
</evidence>
<protein>
    <submittedName>
        <fullName evidence="1">Uncharacterized protein</fullName>
    </submittedName>
</protein>
<gene>
    <name evidence="1" type="ORF">A54_81</name>
</gene>
<dbReference type="EMBL" id="OP744025">
    <property type="protein sequence ID" value="UZZ64321.1"/>
    <property type="molecule type" value="Genomic_DNA"/>
</dbReference>
<organism evidence="1 2">
    <name type="scientific">Escherichia phage A5-4</name>
    <dbReference type="NCBI Taxonomy" id="2996162"/>
    <lineage>
        <taxon>Viruses</taxon>
        <taxon>Duplodnaviria</taxon>
        <taxon>Heunggongvirae</taxon>
        <taxon>Uroviricota</taxon>
        <taxon>Caudoviricetes</taxon>
        <taxon>Vequintavirinae</taxon>
    </lineage>
</organism>
<accession>A0AAE9PSK0</accession>
<reference evidence="1 2" key="1">
    <citation type="submission" date="2022-10" db="EMBL/GenBank/DDBJ databases">
        <authorList>
            <person name="Cortes-Martin A."/>
            <person name="Buttimer C.T.H."/>
            <person name="Hill C."/>
        </authorList>
    </citation>
    <scope>NUCLEOTIDE SEQUENCE [LARGE SCALE GENOMIC DNA]</scope>
</reference>
<proteinExistence type="predicted"/>
<keyword evidence="2" id="KW-1185">Reference proteome</keyword>
<dbReference type="Proteomes" id="UP001236076">
    <property type="component" value="Segment"/>
</dbReference>
<sequence>MKLMYIFSIMDARSFLNYFLIIFTAWVVSQEEGSTMSNWLTLTFISSLEAVAVIERVTLA</sequence>
<name>A0AAE9PSK0_9CAUD</name>
<evidence type="ECO:0000313" key="2">
    <source>
        <dbReference type="Proteomes" id="UP001236076"/>
    </source>
</evidence>